<feature type="region of interest" description="Disordered" evidence="1">
    <location>
        <begin position="23"/>
        <end position="48"/>
    </location>
</feature>
<evidence type="ECO:0000313" key="2">
    <source>
        <dbReference type="EMBL" id="MFC7668671.1"/>
    </source>
</evidence>
<evidence type="ECO:0000256" key="1">
    <source>
        <dbReference type="SAM" id="MobiDB-lite"/>
    </source>
</evidence>
<reference evidence="3" key="1">
    <citation type="journal article" date="2019" name="Int. J. Syst. Evol. Microbiol.">
        <title>The Global Catalogue of Microorganisms (GCM) 10K type strain sequencing project: providing services to taxonomists for standard genome sequencing and annotation.</title>
        <authorList>
            <consortium name="The Broad Institute Genomics Platform"/>
            <consortium name="The Broad Institute Genome Sequencing Center for Infectious Disease"/>
            <person name="Wu L."/>
            <person name="Ma J."/>
        </authorList>
    </citation>
    <scope>NUCLEOTIDE SEQUENCE [LARGE SCALE GENOMIC DNA]</scope>
    <source>
        <strain evidence="3">JCM 19635</strain>
    </source>
</reference>
<organism evidence="2 3">
    <name type="scientific">Hymenobacter humi</name>
    <dbReference type="NCBI Taxonomy" id="1411620"/>
    <lineage>
        <taxon>Bacteria</taxon>
        <taxon>Pseudomonadati</taxon>
        <taxon>Bacteroidota</taxon>
        <taxon>Cytophagia</taxon>
        <taxon>Cytophagales</taxon>
        <taxon>Hymenobacteraceae</taxon>
        <taxon>Hymenobacter</taxon>
    </lineage>
</organism>
<dbReference type="Proteomes" id="UP001596513">
    <property type="component" value="Unassembled WGS sequence"/>
</dbReference>
<feature type="compositionally biased region" description="Basic residues" evidence="1">
    <location>
        <begin position="31"/>
        <end position="48"/>
    </location>
</feature>
<comment type="caution">
    <text evidence="2">The sequence shown here is derived from an EMBL/GenBank/DDBJ whole genome shotgun (WGS) entry which is preliminary data.</text>
</comment>
<keyword evidence="3" id="KW-1185">Reference proteome</keyword>
<gene>
    <name evidence="2" type="ORF">ACFQT0_15800</name>
</gene>
<evidence type="ECO:0000313" key="3">
    <source>
        <dbReference type="Proteomes" id="UP001596513"/>
    </source>
</evidence>
<proteinExistence type="predicted"/>
<dbReference type="EMBL" id="JBHTEK010000001">
    <property type="protein sequence ID" value="MFC7668671.1"/>
    <property type="molecule type" value="Genomic_DNA"/>
</dbReference>
<accession>A0ABW2U711</accession>
<sequence>MYANPDSGTMPAATRAQWLRDLYRGDEPGRRAAHRGHAAAHSGPHGRS</sequence>
<dbReference type="RefSeq" id="WP_380204175.1">
    <property type="nucleotide sequence ID" value="NZ_JBHTEK010000001.1"/>
</dbReference>
<name>A0ABW2U711_9BACT</name>
<protein>
    <submittedName>
        <fullName evidence="2">Uncharacterized protein</fullName>
    </submittedName>
</protein>